<dbReference type="Proteomes" id="UP000324285">
    <property type="component" value="Chromosome"/>
</dbReference>
<feature type="active site" evidence="4">
    <location>
        <position position="250"/>
    </location>
</feature>
<dbReference type="Pfam" id="PF00171">
    <property type="entry name" value="Aldedh"/>
    <property type="match status" value="1"/>
</dbReference>
<dbReference type="Gene3D" id="3.40.605.10">
    <property type="entry name" value="Aldehyde Dehydrogenase, Chain A, domain 1"/>
    <property type="match status" value="1"/>
</dbReference>
<gene>
    <name evidence="7" type="ORF">E4T21_12280</name>
</gene>
<evidence type="ECO:0000256" key="2">
    <source>
        <dbReference type="ARBA" id="ARBA00023002"/>
    </source>
</evidence>
<dbReference type="Gene3D" id="3.40.309.10">
    <property type="entry name" value="Aldehyde Dehydrogenase, Chain A, domain 2"/>
    <property type="match status" value="1"/>
</dbReference>
<dbReference type="InterPro" id="IPR029510">
    <property type="entry name" value="Ald_DH_CS_GLU"/>
</dbReference>
<dbReference type="RefSeq" id="WP_149285274.1">
    <property type="nucleotide sequence ID" value="NZ_CP038437.2"/>
</dbReference>
<dbReference type="CDD" id="cd07105">
    <property type="entry name" value="ALDH_SaliADH"/>
    <property type="match status" value="1"/>
</dbReference>
<dbReference type="PANTHER" id="PTHR42986:SF1">
    <property type="entry name" value="BENZALDEHYDE DEHYDROGENASE YFMT"/>
    <property type="match status" value="1"/>
</dbReference>
<evidence type="ECO:0000259" key="6">
    <source>
        <dbReference type="Pfam" id="PF00171"/>
    </source>
</evidence>
<reference evidence="7" key="1">
    <citation type="submission" date="2021-02" db="EMBL/GenBank/DDBJ databases">
        <title>Strain Y2R2, a novel species of the genus Halomonas.</title>
        <authorList>
            <person name="Huang H."/>
        </authorList>
    </citation>
    <scope>NUCLEOTIDE SEQUENCE</scope>
    <source>
        <strain evidence="7">Y2R2</strain>
    </source>
</reference>
<evidence type="ECO:0000256" key="4">
    <source>
        <dbReference type="PROSITE-ProRule" id="PRU10007"/>
    </source>
</evidence>
<dbReference type="PANTHER" id="PTHR42986">
    <property type="entry name" value="BENZALDEHYDE DEHYDROGENASE YFMT"/>
    <property type="match status" value="1"/>
</dbReference>
<dbReference type="GO" id="GO:0016620">
    <property type="term" value="F:oxidoreductase activity, acting on the aldehyde or oxo group of donors, NAD or NADP as acceptor"/>
    <property type="evidence" value="ECO:0007669"/>
    <property type="project" value="InterPro"/>
</dbReference>
<keyword evidence="8" id="KW-1185">Reference proteome</keyword>
<protein>
    <submittedName>
        <fullName evidence="7">Aldehyde dehydrogenase</fullName>
    </submittedName>
</protein>
<feature type="domain" description="Aldehyde dehydrogenase" evidence="6">
    <location>
        <begin position="16"/>
        <end position="470"/>
    </location>
</feature>
<evidence type="ECO:0000313" key="8">
    <source>
        <dbReference type="Proteomes" id="UP000324285"/>
    </source>
</evidence>
<accession>A0A5C1NG65</accession>
<evidence type="ECO:0000313" key="7">
    <source>
        <dbReference type="EMBL" id="QEM82236.1"/>
    </source>
</evidence>
<proteinExistence type="inferred from homology"/>
<dbReference type="InterPro" id="IPR015590">
    <property type="entry name" value="Aldehyde_DH_dom"/>
</dbReference>
<comment type="similarity">
    <text evidence="1 5">Belongs to the aldehyde dehydrogenase family.</text>
</comment>
<name>A0A5C1NG65_9GAMM</name>
<dbReference type="InterPro" id="IPR016163">
    <property type="entry name" value="Ald_DH_C"/>
</dbReference>
<dbReference type="SUPFAM" id="SSF53720">
    <property type="entry name" value="ALDH-like"/>
    <property type="match status" value="1"/>
</dbReference>
<dbReference type="AlphaFoldDB" id="A0A5C1NG65"/>
<dbReference type="EMBL" id="CP038437">
    <property type="protein sequence ID" value="QEM82236.1"/>
    <property type="molecule type" value="Genomic_DNA"/>
</dbReference>
<sequence length="482" mass="50804">MELALLIGGEKRPAQQQATFTRSNPLSGEVVTTAAAASLEDTRHAAEAAAQAFTHFSRTGPSERRTKLLKAAELMAAHADEFIARMVDETGATPGWAGFNVKIASEVLREAAALTTQVGGDVIPSDVPDNLAMGVRVPCGVVVGIAPWNAPIILATRAIATPLACGNSVILKASEQCPATHHLIGEILHEAGFDDGTVNVVTNAPAQAAEVVACLIEHPAVRRINFTGSTQVGRIIAETAARQLKPALLELGGKAPFVVLEDADLDAAVEAAAFGAFFNQGQICMSTERLIVVDSVADAFVKKLATKASTLRAGDPRNSTNALGTLISREAGEKLNALLDDATAKGAQLACGGKADGVIMQPTLVDGITEAMRLYRDESFGPVVAMIRVKDEEDAIRVANDSEYGLSGAVFSRDLARAMRVARNIETGICHINAPTVHDEPQMPFGGIKSSGYGRFGGKAGIEEFTDLRWLSIQLGPRHYPI</sequence>
<evidence type="ECO:0000256" key="1">
    <source>
        <dbReference type="ARBA" id="ARBA00009986"/>
    </source>
</evidence>
<dbReference type="InterPro" id="IPR016161">
    <property type="entry name" value="Ald_DH/histidinol_DH"/>
</dbReference>
<dbReference type="PROSITE" id="PS00687">
    <property type="entry name" value="ALDEHYDE_DEHYDR_GLU"/>
    <property type="match status" value="1"/>
</dbReference>
<dbReference type="KEGG" id="hbh:E4T21_12280"/>
<dbReference type="InterPro" id="IPR016162">
    <property type="entry name" value="Ald_DH_N"/>
</dbReference>
<dbReference type="OrthoDB" id="9812625at2"/>
<evidence type="ECO:0000256" key="5">
    <source>
        <dbReference type="RuleBase" id="RU003345"/>
    </source>
</evidence>
<evidence type="ECO:0000256" key="3">
    <source>
        <dbReference type="ARBA" id="ARBA00023027"/>
    </source>
</evidence>
<keyword evidence="3" id="KW-0520">NAD</keyword>
<keyword evidence="2 5" id="KW-0560">Oxidoreductase</keyword>
<organism evidence="7 8">
    <name type="scientific">Halomonas binhaiensis</name>
    <dbReference type="NCBI Taxonomy" id="2562282"/>
    <lineage>
        <taxon>Bacteria</taxon>
        <taxon>Pseudomonadati</taxon>
        <taxon>Pseudomonadota</taxon>
        <taxon>Gammaproteobacteria</taxon>
        <taxon>Oceanospirillales</taxon>
        <taxon>Halomonadaceae</taxon>
        <taxon>Halomonas</taxon>
    </lineage>
</organism>
<dbReference type="FunFam" id="3.40.309.10:FF:000010">
    <property type="entry name" value="Gamma-aminobutyraldehyde dehydrogenase"/>
    <property type="match status" value="1"/>
</dbReference>